<dbReference type="PANTHER" id="PTHR24346:SF77">
    <property type="entry name" value="SERINE THREONINE PROTEIN KINASE"/>
    <property type="match status" value="1"/>
</dbReference>
<dbReference type="EnsemblProtists" id="EOD13426">
    <property type="protein sequence ID" value="EOD13426"/>
    <property type="gene ID" value="EMIHUDRAFT_46042"/>
</dbReference>
<dbReference type="InterPro" id="IPR011009">
    <property type="entry name" value="Kinase-like_dom_sf"/>
</dbReference>
<dbReference type="SMART" id="SM00220">
    <property type="entry name" value="S_TKc"/>
    <property type="match status" value="1"/>
</dbReference>
<dbReference type="Gene3D" id="1.10.510.10">
    <property type="entry name" value="Transferase(Phosphotransferase) domain 1"/>
    <property type="match status" value="1"/>
</dbReference>
<accession>A0A0D3IQ91</accession>
<evidence type="ECO:0000313" key="4">
    <source>
        <dbReference type="EnsemblProtists" id="EOD13426"/>
    </source>
</evidence>
<dbReference type="GO" id="GO:0005737">
    <property type="term" value="C:cytoplasm"/>
    <property type="evidence" value="ECO:0007669"/>
    <property type="project" value="TreeGrafter"/>
</dbReference>
<proteinExistence type="predicted"/>
<sequence>QREASIMRLLGHRNVTKLFEIIDEPGHDEVYLVMELVEGTDLGEPVRRRQAVPDSELRAWMRDIVLGLEHLHLHGVCHRDLKPENMLRDSRSGLVKLADFGASLLVSVGKRLGGDFITASGGTPAFFAPEMCRTGAISQGGYSGRAADLWALGVSMYLWVFHAPPY</sequence>
<keyword evidence="1" id="KW-0547">Nucleotide-binding</keyword>
<dbReference type="KEGG" id="ehx:EMIHUDRAFT_46042"/>
<name>A0A0D3IQ91_EMIH1</name>
<dbReference type="eggNOG" id="KOG0585">
    <property type="taxonomic scope" value="Eukaryota"/>
</dbReference>
<feature type="domain" description="Protein kinase" evidence="3">
    <location>
        <begin position="1"/>
        <end position="166"/>
    </location>
</feature>
<dbReference type="STRING" id="2903.R1DRQ0"/>
<dbReference type="OMA" id="SHEMESE"/>
<dbReference type="RefSeq" id="XP_005765855.1">
    <property type="nucleotide sequence ID" value="XM_005765798.1"/>
</dbReference>
<dbReference type="Pfam" id="PF00069">
    <property type="entry name" value="Pkinase"/>
    <property type="match status" value="1"/>
</dbReference>
<dbReference type="AlphaFoldDB" id="A0A0D3IQ91"/>
<dbReference type="PaxDb" id="2903-EOD13426"/>
<dbReference type="InterPro" id="IPR000719">
    <property type="entry name" value="Prot_kinase_dom"/>
</dbReference>
<dbReference type="GO" id="GO:0005524">
    <property type="term" value="F:ATP binding"/>
    <property type="evidence" value="ECO:0007669"/>
    <property type="project" value="UniProtKB-KW"/>
</dbReference>
<organism evidence="4 5">
    <name type="scientific">Emiliania huxleyi (strain CCMP1516)</name>
    <dbReference type="NCBI Taxonomy" id="280463"/>
    <lineage>
        <taxon>Eukaryota</taxon>
        <taxon>Haptista</taxon>
        <taxon>Haptophyta</taxon>
        <taxon>Prymnesiophyceae</taxon>
        <taxon>Isochrysidales</taxon>
        <taxon>Noelaerhabdaceae</taxon>
        <taxon>Emiliania</taxon>
    </lineage>
</organism>
<dbReference type="SUPFAM" id="SSF56112">
    <property type="entry name" value="Protein kinase-like (PK-like)"/>
    <property type="match status" value="1"/>
</dbReference>
<evidence type="ECO:0000259" key="3">
    <source>
        <dbReference type="PROSITE" id="PS50011"/>
    </source>
</evidence>
<reference evidence="5" key="1">
    <citation type="journal article" date="2013" name="Nature">
        <title>Pan genome of the phytoplankton Emiliania underpins its global distribution.</title>
        <authorList>
            <person name="Read B.A."/>
            <person name="Kegel J."/>
            <person name="Klute M.J."/>
            <person name="Kuo A."/>
            <person name="Lefebvre S.C."/>
            <person name="Maumus F."/>
            <person name="Mayer C."/>
            <person name="Miller J."/>
            <person name="Monier A."/>
            <person name="Salamov A."/>
            <person name="Young J."/>
            <person name="Aguilar M."/>
            <person name="Claverie J.M."/>
            <person name="Frickenhaus S."/>
            <person name="Gonzalez K."/>
            <person name="Herman E.K."/>
            <person name="Lin Y.C."/>
            <person name="Napier J."/>
            <person name="Ogata H."/>
            <person name="Sarno A.F."/>
            <person name="Shmutz J."/>
            <person name="Schroeder D."/>
            <person name="de Vargas C."/>
            <person name="Verret F."/>
            <person name="von Dassow P."/>
            <person name="Valentin K."/>
            <person name="Van de Peer Y."/>
            <person name="Wheeler G."/>
            <person name="Dacks J.B."/>
            <person name="Delwiche C.F."/>
            <person name="Dyhrman S.T."/>
            <person name="Glockner G."/>
            <person name="John U."/>
            <person name="Richards T."/>
            <person name="Worden A.Z."/>
            <person name="Zhang X."/>
            <person name="Grigoriev I.V."/>
            <person name="Allen A.E."/>
            <person name="Bidle K."/>
            <person name="Borodovsky M."/>
            <person name="Bowler C."/>
            <person name="Brownlee C."/>
            <person name="Cock J.M."/>
            <person name="Elias M."/>
            <person name="Gladyshev V.N."/>
            <person name="Groth M."/>
            <person name="Guda C."/>
            <person name="Hadaegh A."/>
            <person name="Iglesias-Rodriguez M.D."/>
            <person name="Jenkins J."/>
            <person name="Jones B.M."/>
            <person name="Lawson T."/>
            <person name="Leese F."/>
            <person name="Lindquist E."/>
            <person name="Lobanov A."/>
            <person name="Lomsadze A."/>
            <person name="Malik S.B."/>
            <person name="Marsh M.E."/>
            <person name="Mackinder L."/>
            <person name="Mock T."/>
            <person name="Mueller-Roeber B."/>
            <person name="Pagarete A."/>
            <person name="Parker M."/>
            <person name="Probert I."/>
            <person name="Quesneville H."/>
            <person name="Raines C."/>
            <person name="Rensing S.A."/>
            <person name="Riano-Pachon D.M."/>
            <person name="Richier S."/>
            <person name="Rokitta S."/>
            <person name="Shiraiwa Y."/>
            <person name="Soanes D.M."/>
            <person name="van der Giezen M."/>
            <person name="Wahlund T.M."/>
            <person name="Williams B."/>
            <person name="Wilson W."/>
            <person name="Wolfe G."/>
            <person name="Wurch L.L."/>
        </authorList>
    </citation>
    <scope>NUCLEOTIDE SEQUENCE</scope>
</reference>
<dbReference type="Proteomes" id="UP000013827">
    <property type="component" value="Unassembled WGS sequence"/>
</dbReference>
<dbReference type="PROSITE" id="PS50011">
    <property type="entry name" value="PROTEIN_KINASE_DOM"/>
    <property type="match status" value="1"/>
</dbReference>
<dbReference type="HOGENOM" id="CLU_000288_63_0_1"/>
<evidence type="ECO:0000313" key="5">
    <source>
        <dbReference type="Proteomes" id="UP000013827"/>
    </source>
</evidence>
<evidence type="ECO:0000256" key="1">
    <source>
        <dbReference type="ARBA" id="ARBA00022741"/>
    </source>
</evidence>
<reference evidence="4" key="2">
    <citation type="submission" date="2024-10" db="UniProtKB">
        <authorList>
            <consortium name="EnsemblProtists"/>
        </authorList>
    </citation>
    <scope>IDENTIFICATION</scope>
</reference>
<dbReference type="GO" id="GO:0004674">
    <property type="term" value="F:protein serine/threonine kinase activity"/>
    <property type="evidence" value="ECO:0007669"/>
    <property type="project" value="TreeGrafter"/>
</dbReference>
<keyword evidence="5" id="KW-1185">Reference proteome</keyword>
<evidence type="ECO:0000256" key="2">
    <source>
        <dbReference type="ARBA" id="ARBA00022840"/>
    </source>
</evidence>
<dbReference type="GeneID" id="17259576"/>
<keyword evidence="2" id="KW-0067">ATP-binding</keyword>
<dbReference type="PANTHER" id="PTHR24346">
    <property type="entry name" value="MAP/MICROTUBULE AFFINITY-REGULATING KINASE"/>
    <property type="match status" value="1"/>
</dbReference>
<dbReference type="GO" id="GO:0035556">
    <property type="term" value="P:intracellular signal transduction"/>
    <property type="evidence" value="ECO:0007669"/>
    <property type="project" value="TreeGrafter"/>
</dbReference>
<protein>
    <recommendedName>
        <fullName evidence="3">Protein kinase domain-containing protein</fullName>
    </recommendedName>
</protein>